<dbReference type="EMBL" id="MLAK01001158">
    <property type="protein sequence ID" value="OHS96719.1"/>
    <property type="molecule type" value="Genomic_DNA"/>
</dbReference>
<evidence type="ECO:0000259" key="2">
    <source>
        <dbReference type="PROSITE" id="PS50238"/>
    </source>
</evidence>
<dbReference type="SMART" id="SM00139">
    <property type="entry name" value="MyTH4"/>
    <property type="match status" value="1"/>
</dbReference>
<feature type="compositionally biased region" description="Basic residues" evidence="1">
    <location>
        <begin position="65"/>
        <end position="76"/>
    </location>
</feature>
<dbReference type="InterPro" id="IPR008936">
    <property type="entry name" value="Rho_GTPase_activation_prot"/>
</dbReference>
<dbReference type="PROSITE" id="PS50238">
    <property type="entry name" value="RHOGAP"/>
    <property type="match status" value="1"/>
</dbReference>
<feature type="domain" description="MyTH4" evidence="3">
    <location>
        <begin position="196"/>
        <end position="340"/>
    </location>
</feature>
<dbReference type="Gene3D" id="1.25.40.530">
    <property type="entry name" value="MyTH4 domain"/>
    <property type="match status" value="1"/>
</dbReference>
<dbReference type="GeneID" id="94845931"/>
<dbReference type="SMART" id="SM00324">
    <property type="entry name" value="RhoGAP"/>
    <property type="match status" value="1"/>
</dbReference>
<dbReference type="AlphaFoldDB" id="A0A1J4JEJ8"/>
<dbReference type="OrthoDB" id="437889at2759"/>
<dbReference type="VEuPathDB" id="TrichDB:TRFO_37096"/>
<dbReference type="Proteomes" id="UP000179807">
    <property type="component" value="Unassembled WGS sequence"/>
</dbReference>
<dbReference type="PROSITE" id="PS51016">
    <property type="entry name" value="MYTH4"/>
    <property type="match status" value="1"/>
</dbReference>
<name>A0A1J4JEJ8_9EUKA</name>
<evidence type="ECO:0000313" key="4">
    <source>
        <dbReference type="EMBL" id="OHS96719.1"/>
    </source>
</evidence>
<feature type="domain" description="Rho-GAP" evidence="2">
    <location>
        <begin position="360"/>
        <end position="546"/>
    </location>
</feature>
<feature type="region of interest" description="Disordered" evidence="1">
    <location>
        <begin position="65"/>
        <end position="89"/>
    </location>
</feature>
<reference evidence="4" key="1">
    <citation type="submission" date="2016-10" db="EMBL/GenBank/DDBJ databases">
        <authorList>
            <person name="Benchimol M."/>
            <person name="Almeida L.G."/>
            <person name="Vasconcelos A.T."/>
            <person name="Perreira-Neves A."/>
            <person name="Rosa I.A."/>
            <person name="Tasca T."/>
            <person name="Bogo M.R."/>
            <person name="de Souza W."/>
        </authorList>
    </citation>
    <scope>NUCLEOTIDE SEQUENCE [LARGE SCALE GENOMIC DNA]</scope>
    <source>
        <strain evidence="4">K</strain>
    </source>
</reference>
<proteinExistence type="predicted"/>
<dbReference type="GO" id="GO:0005096">
    <property type="term" value="F:GTPase activator activity"/>
    <property type="evidence" value="ECO:0007669"/>
    <property type="project" value="TreeGrafter"/>
</dbReference>
<dbReference type="Pfam" id="PF00784">
    <property type="entry name" value="MyTH4"/>
    <property type="match status" value="1"/>
</dbReference>
<dbReference type="FunFam" id="1.10.555.10:FF:000045">
    <property type="entry name" value="RhoGAP domain containing protein"/>
    <property type="match status" value="1"/>
</dbReference>
<dbReference type="InterPro" id="IPR000198">
    <property type="entry name" value="RhoGAP_dom"/>
</dbReference>
<dbReference type="InterPro" id="IPR038185">
    <property type="entry name" value="MyTH4_dom_sf"/>
</dbReference>
<dbReference type="Gene3D" id="1.10.555.10">
    <property type="entry name" value="Rho GTPase activation protein"/>
    <property type="match status" value="1"/>
</dbReference>
<evidence type="ECO:0000256" key="1">
    <source>
        <dbReference type="SAM" id="MobiDB-lite"/>
    </source>
</evidence>
<protein>
    <submittedName>
        <fullName evidence="4">RhoGAP domain containing protein</fullName>
    </submittedName>
</protein>
<dbReference type="GO" id="GO:0007165">
    <property type="term" value="P:signal transduction"/>
    <property type="evidence" value="ECO:0007669"/>
    <property type="project" value="InterPro"/>
</dbReference>
<organism evidence="4 5">
    <name type="scientific">Tritrichomonas foetus</name>
    <dbReference type="NCBI Taxonomy" id="1144522"/>
    <lineage>
        <taxon>Eukaryota</taxon>
        <taxon>Metamonada</taxon>
        <taxon>Parabasalia</taxon>
        <taxon>Tritrichomonadida</taxon>
        <taxon>Tritrichomonadidae</taxon>
        <taxon>Tritrichomonas</taxon>
    </lineage>
</organism>
<sequence>MNFGHTIMEQKNAYYAYYDDDNQLYYYFNVITNDSRWDYPLDGKVIDPESMKSFPNPYSLFPKIKKSKRSKKHGHSSQKSAETEIVSGESQNADDELLVLDIDEKLENLEDFEKDSLLKPKQSSPSSKSAKPPKIPNKKKVFVPPTSDGPHYLPKEISSEIHKFQGYDFAKRHFQRCVNGRVFKRTSITLENIVLFSEKPITTSLLSNLPQSSVKNALKCFNLILQYTGVSSSHQGINAAKELISILFADASLRDEVFFQLMKQTRQNPDEKWLLNTWNLFLVIASIFPSTRNSENWIKSYLLRNIESDNRKVATIAQFTYIKFGARCAIGTPMENFANNVKSIIDLQNQMTNGSFVFGVSLYEMMWGQRRTLPNCPVPFFFHQMCESLISKGALKIEGIFRMPGNMKNVNDWAAESNAGEEVLSSITNPHDLASFIKLWIRELADPIVPFSATSELFTAFKEDRTIEYITTVLPKLHLMTLAYLIGFLQRVVAESDANKMTPRNLAICFGPNVIRTNNETVVTKNSMEAVNDILCYLIKEWDVSSIYPLRDELLLPV</sequence>
<dbReference type="CDD" id="cd00159">
    <property type="entry name" value="RhoGAP"/>
    <property type="match status" value="1"/>
</dbReference>
<dbReference type="SUPFAM" id="SSF48350">
    <property type="entry name" value="GTPase activation domain, GAP"/>
    <property type="match status" value="1"/>
</dbReference>
<gene>
    <name evidence="4" type="ORF">TRFO_37096</name>
</gene>
<feature type="region of interest" description="Disordered" evidence="1">
    <location>
        <begin position="113"/>
        <end position="154"/>
    </location>
</feature>
<accession>A0A1J4JEJ8</accession>
<dbReference type="GO" id="GO:0005856">
    <property type="term" value="C:cytoskeleton"/>
    <property type="evidence" value="ECO:0007669"/>
    <property type="project" value="InterPro"/>
</dbReference>
<dbReference type="RefSeq" id="XP_068349856.1">
    <property type="nucleotide sequence ID" value="XM_068511227.1"/>
</dbReference>
<dbReference type="PANTHER" id="PTHR45876">
    <property type="entry name" value="FI04035P"/>
    <property type="match status" value="1"/>
</dbReference>
<comment type="caution">
    <text evidence="4">The sequence shown here is derived from an EMBL/GenBank/DDBJ whole genome shotgun (WGS) entry which is preliminary data.</text>
</comment>
<dbReference type="Pfam" id="PF00620">
    <property type="entry name" value="RhoGAP"/>
    <property type="match status" value="1"/>
</dbReference>
<dbReference type="GO" id="GO:0005737">
    <property type="term" value="C:cytoplasm"/>
    <property type="evidence" value="ECO:0007669"/>
    <property type="project" value="TreeGrafter"/>
</dbReference>
<evidence type="ECO:0000259" key="3">
    <source>
        <dbReference type="PROSITE" id="PS51016"/>
    </source>
</evidence>
<evidence type="ECO:0000313" key="5">
    <source>
        <dbReference type="Proteomes" id="UP000179807"/>
    </source>
</evidence>
<dbReference type="InterPro" id="IPR000857">
    <property type="entry name" value="MyTH4_dom"/>
</dbReference>
<feature type="compositionally biased region" description="Low complexity" evidence="1">
    <location>
        <begin position="119"/>
        <end position="132"/>
    </location>
</feature>
<dbReference type="PANTHER" id="PTHR45876:SF8">
    <property type="entry name" value="FI04035P"/>
    <property type="match status" value="1"/>
</dbReference>
<keyword evidence="5" id="KW-1185">Reference proteome</keyword>